<proteinExistence type="predicted"/>
<reference evidence="2" key="3">
    <citation type="submission" date="2025-09" db="UniProtKB">
        <authorList>
            <consortium name="Ensembl"/>
        </authorList>
    </citation>
    <scope>IDENTIFICATION</scope>
</reference>
<keyword evidence="3" id="KW-1185">Reference proteome</keyword>
<dbReference type="AlphaFoldDB" id="A0A674HEW9"/>
<dbReference type="InParanoid" id="A0A674HEW9"/>
<reference evidence="2" key="2">
    <citation type="submission" date="2025-08" db="UniProtKB">
        <authorList>
            <consortium name="Ensembl"/>
        </authorList>
    </citation>
    <scope>IDENTIFICATION</scope>
</reference>
<evidence type="ECO:0000313" key="2">
    <source>
        <dbReference type="Ensembl" id="ENSTGUP00000032773.1"/>
    </source>
</evidence>
<feature type="region of interest" description="Disordered" evidence="1">
    <location>
        <begin position="1"/>
        <end position="41"/>
    </location>
</feature>
<dbReference type="Ensembl" id="ENSTGUT00000032682.1">
    <property type="protein sequence ID" value="ENSTGUP00000032773.1"/>
    <property type="gene ID" value="ENSTGUG00000023316.1"/>
</dbReference>
<sequence>RPSLRSVRPCAPSVAPLRPGRTAEPCPGRTAEPSEPCPGRTAEPCPGRASEPCPGRTAEPCPGRAVPGADIGVTAVSQHFLFYCSEETCWLWMLY</sequence>
<protein>
    <submittedName>
        <fullName evidence="2">Uncharacterized protein</fullName>
    </submittedName>
</protein>
<reference evidence="2 3" key="1">
    <citation type="journal article" date="2010" name="Nature">
        <title>The genome of a songbird.</title>
        <authorList>
            <person name="Warren W.C."/>
            <person name="Clayton D.F."/>
            <person name="Ellegren H."/>
            <person name="Arnold A.P."/>
            <person name="Hillier L.W."/>
            <person name="Kunstner A."/>
            <person name="Searle S."/>
            <person name="White S."/>
            <person name="Vilella A.J."/>
            <person name="Fairley S."/>
            <person name="Heger A."/>
            <person name="Kong L."/>
            <person name="Ponting C.P."/>
            <person name="Jarvis E.D."/>
            <person name="Mello C.V."/>
            <person name="Minx P."/>
            <person name="Lovell P."/>
            <person name="Velho T.A."/>
            <person name="Ferris M."/>
            <person name="Balakrishnan C.N."/>
            <person name="Sinha S."/>
            <person name="Blatti C."/>
            <person name="London S.E."/>
            <person name="Li Y."/>
            <person name="Lin Y.C."/>
            <person name="George J."/>
            <person name="Sweedler J."/>
            <person name="Southey B."/>
            <person name="Gunaratne P."/>
            <person name="Watson M."/>
            <person name="Nam K."/>
            <person name="Backstrom N."/>
            <person name="Smeds L."/>
            <person name="Nabholz B."/>
            <person name="Itoh Y."/>
            <person name="Whitney O."/>
            <person name="Pfenning A.R."/>
            <person name="Howard J."/>
            <person name="Volker M."/>
            <person name="Skinner B.M."/>
            <person name="Griffin D.K."/>
            <person name="Ye L."/>
            <person name="McLaren W.M."/>
            <person name="Flicek P."/>
            <person name="Quesada V."/>
            <person name="Velasco G."/>
            <person name="Lopez-Otin C."/>
            <person name="Puente X.S."/>
            <person name="Olender T."/>
            <person name="Lancet D."/>
            <person name="Smit A.F."/>
            <person name="Hubley R."/>
            <person name="Konkel M.K."/>
            <person name="Walker J.A."/>
            <person name="Batzer M.A."/>
            <person name="Gu W."/>
            <person name="Pollock D.D."/>
            <person name="Chen L."/>
            <person name="Cheng Z."/>
            <person name="Eichler E.E."/>
            <person name="Stapley J."/>
            <person name="Slate J."/>
            <person name="Ekblom R."/>
            <person name="Birkhead T."/>
            <person name="Burke T."/>
            <person name="Burt D."/>
            <person name="Scharff C."/>
            <person name="Adam I."/>
            <person name="Richard H."/>
            <person name="Sultan M."/>
            <person name="Soldatov A."/>
            <person name="Lehrach H."/>
            <person name="Edwards S.V."/>
            <person name="Yang S.P."/>
            <person name="Li X."/>
            <person name="Graves T."/>
            <person name="Fulton L."/>
            <person name="Nelson J."/>
            <person name="Chinwalla A."/>
            <person name="Hou S."/>
            <person name="Mardis E.R."/>
            <person name="Wilson R.K."/>
        </authorList>
    </citation>
    <scope>NUCLEOTIDE SEQUENCE [LARGE SCALE GENOMIC DNA]</scope>
</reference>
<evidence type="ECO:0000313" key="3">
    <source>
        <dbReference type="Proteomes" id="UP000007754"/>
    </source>
</evidence>
<organism evidence="2 3">
    <name type="scientific">Taeniopygia guttata</name>
    <name type="common">Zebra finch</name>
    <name type="synonym">Poephila guttata</name>
    <dbReference type="NCBI Taxonomy" id="59729"/>
    <lineage>
        <taxon>Eukaryota</taxon>
        <taxon>Metazoa</taxon>
        <taxon>Chordata</taxon>
        <taxon>Craniata</taxon>
        <taxon>Vertebrata</taxon>
        <taxon>Euteleostomi</taxon>
        <taxon>Archelosauria</taxon>
        <taxon>Archosauria</taxon>
        <taxon>Dinosauria</taxon>
        <taxon>Saurischia</taxon>
        <taxon>Theropoda</taxon>
        <taxon>Coelurosauria</taxon>
        <taxon>Aves</taxon>
        <taxon>Neognathae</taxon>
        <taxon>Neoaves</taxon>
        <taxon>Telluraves</taxon>
        <taxon>Australaves</taxon>
        <taxon>Passeriformes</taxon>
        <taxon>Passeroidea</taxon>
        <taxon>Estrildidae</taxon>
        <taxon>Estrildinae</taxon>
        <taxon>Taeniopygia</taxon>
    </lineage>
</organism>
<name>A0A674HEW9_TAEGU</name>
<dbReference type="Proteomes" id="UP000007754">
    <property type="component" value="Chromosome 15"/>
</dbReference>
<evidence type="ECO:0000256" key="1">
    <source>
        <dbReference type="SAM" id="MobiDB-lite"/>
    </source>
</evidence>
<accession>A0A674HEW9</accession>